<gene>
    <name evidence="1" type="ORF">SSLN_LOCUS16383</name>
</gene>
<reference evidence="3" key="1">
    <citation type="submission" date="2016-06" db="UniProtKB">
        <authorList>
            <consortium name="WormBaseParasite"/>
        </authorList>
    </citation>
    <scope>IDENTIFICATION</scope>
</reference>
<proteinExistence type="predicted"/>
<name>A0A183TIT5_SCHSO</name>
<evidence type="ECO:0000313" key="2">
    <source>
        <dbReference type="Proteomes" id="UP000275846"/>
    </source>
</evidence>
<dbReference type="OrthoDB" id="425014at2759"/>
<dbReference type="PANTHER" id="PTHR47027">
    <property type="entry name" value="REVERSE TRANSCRIPTASE DOMAIN-CONTAINING PROTEIN"/>
    <property type="match status" value="1"/>
</dbReference>
<dbReference type="EMBL" id="UYSU01041016">
    <property type="protein sequence ID" value="VDM02769.1"/>
    <property type="molecule type" value="Genomic_DNA"/>
</dbReference>
<dbReference type="PANTHER" id="PTHR47027:SF26">
    <property type="entry name" value="REVERSE TRANSCRIPTASE DOMAIN-CONTAINING PROTEIN"/>
    <property type="match status" value="1"/>
</dbReference>
<accession>A0A183TIT5</accession>
<protein>
    <submittedName>
        <fullName evidence="3">Reverse transcriptase domain-containing protein</fullName>
    </submittedName>
</protein>
<dbReference type="Proteomes" id="UP000275846">
    <property type="component" value="Unassembled WGS sequence"/>
</dbReference>
<reference evidence="1 2" key="2">
    <citation type="submission" date="2018-11" db="EMBL/GenBank/DDBJ databases">
        <authorList>
            <consortium name="Pathogen Informatics"/>
        </authorList>
    </citation>
    <scope>NUCLEOTIDE SEQUENCE [LARGE SCALE GENOMIC DNA]</scope>
    <source>
        <strain evidence="1 2">NST_G2</strain>
    </source>
</reference>
<evidence type="ECO:0000313" key="3">
    <source>
        <dbReference type="WBParaSite" id="SSLN_0001700401-mRNA-1"/>
    </source>
</evidence>
<organism evidence="3">
    <name type="scientific">Schistocephalus solidus</name>
    <name type="common">Tapeworm</name>
    <dbReference type="NCBI Taxonomy" id="70667"/>
    <lineage>
        <taxon>Eukaryota</taxon>
        <taxon>Metazoa</taxon>
        <taxon>Spiralia</taxon>
        <taxon>Lophotrochozoa</taxon>
        <taxon>Platyhelminthes</taxon>
        <taxon>Cestoda</taxon>
        <taxon>Eucestoda</taxon>
        <taxon>Diphyllobothriidea</taxon>
        <taxon>Diphyllobothriidae</taxon>
        <taxon>Schistocephalus</taxon>
    </lineage>
</organism>
<evidence type="ECO:0000313" key="1">
    <source>
        <dbReference type="EMBL" id="VDM02769.1"/>
    </source>
</evidence>
<keyword evidence="2" id="KW-1185">Reference proteome</keyword>
<sequence>MDAYHDEQPGIHITYRTDGQLFKSRRMQAPTHVSTTTVHDLLFADDCALNQVTEEDMQRSMDIFAEGCAHFGLTIRTAKTVVMPQPPPSAKVNAPRINVNGAQLKNWKPSLIKDARCREPRESMTRLPNGSPKLVRPSAGCRPPFGIATVLTSTPN</sequence>
<dbReference type="WBParaSite" id="SSLN_0001700401-mRNA-1">
    <property type="protein sequence ID" value="SSLN_0001700401-mRNA-1"/>
    <property type="gene ID" value="SSLN_0001700401"/>
</dbReference>
<dbReference type="AlphaFoldDB" id="A0A183TIT5"/>